<evidence type="ECO:0000256" key="2">
    <source>
        <dbReference type="ARBA" id="ARBA00022676"/>
    </source>
</evidence>
<sequence>MWQDSLLFAQLIWENIKVHQVLLIVLMPMWLLIELPLFLLVQTGIFRWAYARPTRESQVRPLHYPSISFVITCYGEGDAIGITIDTLVEQVYPGAIEVLAVVDGAVQNQDTYAAAVAGVKRHQNRPLRQMRVIPKWQRGGRVSTLNAGLSEAKHELVINVDGDTSFDNTMALAMARQFENPRLLACGGALRVRNWRTNILTRMQSLEYMLSMQAGKTGMARWGVLNNISGAFGAFRKETLRQCGGWDTHTAEDLDLTMRLKQYKRRYPQMKLGFEPHAVGHTDVPDTVKGLIMQRLRWDGDLLFLFLRKHRMGLTPKLLGWGNFLFILVYGILQNVLLPLLVVGYLIFAFISYPVGLVLGISALLYVMYCLMSAVSFVIYLSLVSERWRSDLGMAGWLLVYPLYQFLMRLITAFSMVNEVVRRSHEESSMAPWWVLKRGKRF</sequence>
<evidence type="ECO:0000256" key="1">
    <source>
        <dbReference type="ARBA" id="ARBA00006739"/>
    </source>
</evidence>
<dbReference type="Pfam" id="PF13641">
    <property type="entry name" value="Glyco_tranf_2_3"/>
    <property type="match status" value="1"/>
</dbReference>
<dbReference type="Proteomes" id="UP000838672">
    <property type="component" value="Unassembled WGS sequence"/>
</dbReference>
<dbReference type="SUPFAM" id="SSF53448">
    <property type="entry name" value="Nucleotide-diphospho-sugar transferases"/>
    <property type="match status" value="1"/>
</dbReference>
<feature type="transmembrane region" description="Helical" evidence="4">
    <location>
        <begin position="20"/>
        <end position="41"/>
    </location>
</feature>
<proteinExistence type="inferred from homology"/>
<dbReference type="InterPro" id="IPR029044">
    <property type="entry name" value="Nucleotide-diphossugar_trans"/>
</dbReference>
<keyword evidence="4" id="KW-0472">Membrane</keyword>
<keyword evidence="4" id="KW-1133">Transmembrane helix</keyword>
<name>A0ABM8ZRB1_9VIBR</name>
<comment type="similarity">
    <text evidence="1">Belongs to the glycosyltransferase 2 family.</text>
</comment>
<accession>A0ABM8ZRB1</accession>
<keyword evidence="2" id="KW-0328">Glycosyltransferase</keyword>
<evidence type="ECO:0008006" key="7">
    <source>
        <dbReference type="Google" id="ProtNLM"/>
    </source>
</evidence>
<protein>
    <recommendedName>
        <fullName evidence="7">N-acetylglucosaminyltransferase</fullName>
    </recommendedName>
</protein>
<evidence type="ECO:0000313" key="6">
    <source>
        <dbReference type="Proteomes" id="UP000838672"/>
    </source>
</evidence>
<evidence type="ECO:0000256" key="4">
    <source>
        <dbReference type="SAM" id="Phobius"/>
    </source>
</evidence>
<dbReference type="CDD" id="cd06423">
    <property type="entry name" value="CESA_like"/>
    <property type="match status" value="1"/>
</dbReference>
<reference evidence="5" key="1">
    <citation type="submission" date="2021-11" db="EMBL/GenBank/DDBJ databases">
        <authorList>
            <person name="Rodrigo-Torres L."/>
            <person name="Arahal R. D."/>
            <person name="Lucena T."/>
        </authorList>
    </citation>
    <scope>NUCLEOTIDE SEQUENCE</scope>
    <source>
        <strain evidence="5">CECT 7929</strain>
    </source>
</reference>
<feature type="transmembrane region" description="Helical" evidence="4">
    <location>
        <begin position="318"/>
        <end position="351"/>
    </location>
</feature>
<dbReference type="Gene3D" id="3.90.550.10">
    <property type="entry name" value="Spore Coat Polysaccharide Biosynthesis Protein SpsA, Chain A"/>
    <property type="match status" value="1"/>
</dbReference>
<evidence type="ECO:0000313" key="5">
    <source>
        <dbReference type="EMBL" id="CAH0532827.1"/>
    </source>
</evidence>
<feature type="transmembrane region" description="Helical" evidence="4">
    <location>
        <begin position="395"/>
        <end position="417"/>
    </location>
</feature>
<feature type="transmembrane region" description="Helical" evidence="4">
    <location>
        <begin position="357"/>
        <end position="383"/>
    </location>
</feature>
<comment type="caution">
    <text evidence="5">The sequence shown here is derived from an EMBL/GenBank/DDBJ whole genome shotgun (WGS) entry which is preliminary data.</text>
</comment>
<dbReference type="EMBL" id="CAKLDI010000001">
    <property type="protein sequence ID" value="CAH0532827.1"/>
    <property type="molecule type" value="Genomic_DNA"/>
</dbReference>
<evidence type="ECO:0000256" key="3">
    <source>
        <dbReference type="ARBA" id="ARBA00022679"/>
    </source>
</evidence>
<dbReference type="PANTHER" id="PTHR43630:SF1">
    <property type="entry name" value="POLY-BETA-1,6-N-ACETYL-D-GLUCOSAMINE SYNTHASE"/>
    <property type="match status" value="1"/>
</dbReference>
<dbReference type="RefSeq" id="WP_237464888.1">
    <property type="nucleotide sequence ID" value="NZ_CAKLDI010000001.1"/>
</dbReference>
<keyword evidence="6" id="KW-1185">Reference proteome</keyword>
<keyword evidence="3" id="KW-0808">Transferase</keyword>
<dbReference type="PANTHER" id="PTHR43630">
    <property type="entry name" value="POLY-BETA-1,6-N-ACETYL-D-GLUCOSAMINE SYNTHASE"/>
    <property type="match status" value="1"/>
</dbReference>
<gene>
    <name evidence="5" type="ORF">VST7929_00674</name>
</gene>
<organism evidence="5 6">
    <name type="scientific">Vibrio stylophorae</name>
    <dbReference type="NCBI Taxonomy" id="659351"/>
    <lineage>
        <taxon>Bacteria</taxon>
        <taxon>Pseudomonadati</taxon>
        <taxon>Pseudomonadota</taxon>
        <taxon>Gammaproteobacteria</taxon>
        <taxon>Vibrionales</taxon>
        <taxon>Vibrionaceae</taxon>
        <taxon>Vibrio</taxon>
    </lineage>
</organism>
<keyword evidence="4" id="KW-0812">Transmembrane</keyword>